<reference evidence="3 4" key="1">
    <citation type="journal article" date="2016" name="Nat. Commun.">
        <title>Extremotolerant tardigrade genome and improved radiotolerance of human cultured cells by tardigrade-unique protein.</title>
        <authorList>
            <person name="Hashimoto T."/>
            <person name="Horikawa D.D."/>
            <person name="Saito Y."/>
            <person name="Kuwahara H."/>
            <person name="Kozuka-Hata H."/>
            <person name="Shin-I T."/>
            <person name="Minakuchi Y."/>
            <person name="Ohishi K."/>
            <person name="Motoyama A."/>
            <person name="Aizu T."/>
            <person name="Enomoto A."/>
            <person name="Kondo K."/>
            <person name="Tanaka S."/>
            <person name="Hara Y."/>
            <person name="Koshikawa S."/>
            <person name="Sagara H."/>
            <person name="Miura T."/>
            <person name="Yokobori S."/>
            <person name="Miyagawa K."/>
            <person name="Suzuki Y."/>
            <person name="Kubo T."/>
            <person name="Oyama M."/>
            <person name="Kohara Y."/>
            <person name="Fujiyama A."/>
            <person name="Arakawa K."/>
            <person name="Katayama T."/>
            <person name="Toyoda A."/>
            <person name="Kunieda T."/>
        </authorList>
    </citation>
    <scope>NUCLEOTIDE SEQUENCE [LARGE SCALE GENOMIC DNA]</scope>
    <source>
        <strain evidence="3 4">YOKOZUNA-1</strain>
    </source>
</reference>
<dbReference type="SUPFAM" id="SSF50978">
    <property type="entry name" value="WD40 repeat-like"/>
    <property type="match status" value="1"/>
</dbReference>
<dbReference type="InterPro" id="IPR049546">
    <property type="entry name" value="WDR54_beta_prop"/>
</dbReference>
<dbReference type="AlphaFoldDB" id="A0A1D1VDB0"/>
<dbReference type="Gene3D" id="2.130.10.10">
    <property type="entry name" value="YVTN repeat-like/Quinoprotein amine dehydrogenase"/>
    <property type="match status" value="1"/>
</dbReference>
<feature type="domain" description="WD repeat-containing protein 54 beta-propeller" evidence="2">
    <location>
        <begin position="181"/>
        <end position="331"/>
    </location>
</feature>
<feature type="repeat" description="WD" evidence="1">
    <location>
        <begin position="250"/>
        <end position="281"/>
    </location>
</feature>
<accession>A0A1D1VDB0</accession>
<dbReference type="Proteomes" id="UP000186922">
    <property type="component" value="Unassembled WGS sequence"/>
</dbReference>
<keyword evidence="4" id="KW-1185">Reference proteome</keyword>
<dbReference type="EMBL" id="BDGG01000003">
    <property type="protein sequence ID" value="GAU96488.1"/>
    <property type="molecule type" value="Genomic_DNA"/>
</dbReference>
<sequence length="333" mass="36576">MIQYRSYKNLALPYSASHIPNNFSVAYKDGNSFEFSVIHKYGVITGNQEVIADCLKKPWPTSSSVPTGALALSLVIFQSKTFLFDQKPVLIVLTSRGPFISLSGDLEAFPGFALEELAANAEWSMHICVTVLADNLICIGNCQGLVHVLQLENYSREGLTLFQTVHTSPQSRALLLTADKALLAAADSAGKLWTWYLDVKTMVPILKSVPTGVSTLLNAMELTEVFVILGYANGLLRLMCRDTGSVYADINAHGAAITAMAYSWKAQVLMTVGEDSFIQMWAIDEKSDDCKVQHLQQQVAEDMLLCGVQFLNADGSRFGVVGYDRNEILVFKN</sequence>
<dbReference type="PROSITE" id="PS50294">
    <property type="entry name" value="WD_REPEATS_REGION"/>
    <property type="match status" value="1"/>
</dbReference>
<keyword evidence="1" id="KW-0853">WD repeat</keyword>
<organism evidence="3 4">
    <name type="scientific">Ramazzottius varieornatus</name>
    <name type="common">Water bear</name>
    <name type="synonym">Tardigrade</name>
    <dbReference type="NCBI Taxonomy" id="947166"/>
    <lineage>
        <taxon>Eukaryota</taxon>
        <taxon>Metazoa</taxon>
        <taxon>Ecdysozoa</taxon>
        <taxon>Tardigrada</taxon>
        <taxon>Eutardigrada</taxon>
        <taxon>Parachela</taxon>
        <taxon>Hypsibioidea</taxon>
        <taxon>Ramazzottiidae</taxon>
        <taxon>Ramazzottius</taxon>
    </lineage>
</organism>
<evidence type="ECO:0000259" key="2">
    <source>
        <dbReference type="Pfam" id="PF21031"/>
    </source>
</evidence>
<dbReference type="Pfam" id="PF21031">
    <property type="entry name" value="WDR54"/>
    <property type="match status" value="1"/>
</dbReference>
<dbReference type="OrthoDB" id="756370at2759"/>
<name>A0A1D1VDB0_RAMVA</name>
<proteinExistence type="predicted"/>
<evidence type="ECO:0000313" key="4">
    <source>
        <dbReference type="Proteomes" id="UP000186922"/>
    </source>
</evidence>
<dbReference type="InterPro" id="IPR001680">
    <property type="entry name" value="WD40_rpt"/>
</dbReference>
<comment type="caution">
    <text evidence="3">The sequence shown here is derived from an EMBL/GenBank/DDBJ whole genome shotgun (WGS) entry which is preliminary data.</text>
</comment>
<evidence type="ECO:0000313" key="3">
    <source>
        <dbReference type="EMBL" id="GAU96488.1"/>
    </source>
</evidence>
<gene>
    <name evidence="3" type="primary">RvY_07924-1</name>
    <name evidence="3" type="synonym">RvY_07924.1</name>
    <name evidence="3" type="ORF">RvY_07924</name>
</gene>
<dbReference type="InterPro" id="IPR015943">
    <property type="entry name" value="WD40/YVTN_repeat-like_dom_sf"/>
</dbReference>
<protein>
    <recommendedName>
        <fullName evidence="2">WD repeat-containing protein 54 beta-propeller domain-containing protein</fullName>
    </recommendedName>
</protein>
<evidence type="ECO:0000256" key="1">
    <source>
        <dbReference type="PROSITE-ProRule" id="PRU00221"/>
    </source>
</evidence>
<dbReference type="InterPro" id="IPR036322">
    <property type="entry name" value="WD40_repeat_dom_sf"/>
</dbReference>
<dbReference type="STRING" id="947166.A0A1D1VDB0"/>
<dbReference type="PROSITE" id="PS50082">
    <property type="entry name" value="WD_REPEATS_2"/>
    <property type="match status" value="1"/>
</dbReference>